<dbReference type="Proteomes" id="UP000019678">
    <property type="component" value="Unassembled WGS sequence"/>
</dbReference>
<dbReference type="OrthoDB" id="5494024at2"/>
<reference evidence="3 4" key="1">
    <citation type="submission" date="2013-05" db="EMBL/GenBank/DDBJ databases">
        <title>Genome assembly of Chondromyces apiculatus DSM 436.</title>
        <authorList>
            <person name="Sharma G."/>
            <person name="Khatri I."/>
            <person name="Kaur C."/>
            <person name="Mayilraj S."/>
            <person name="Subramanian S."/>
        </authorList>
    </citation>
    <scope>NUCLEOTIDE SEQUENCE [LARGE SCALE GENOMIC DNA]</scope>
    <source>
        <strain evidence="3 4">DSM 436</strain>
    </source>
</reference>
<keyword evidence="2" id="KW-0472">Membrane</keyword>
<organism evidence="3 4">
    <name type="scientific">Chondromyces apiculatus DSM 436</name>
    <dbReference type="NCBI Taxonomy" id="1192034"/>
    <lineage>
        <taxon>Bacteria</taxon>
        <taxon>Pseudomonadati</taxon>
        <taxon>Myxococcota</taxon>
        <taxon>Polyangia</taxon>
        <taxon>Polyangiales</taxon>
        <taxon>Polyangiaceae</taxon>
        <taxon>Chondromyces</taxon>
    </lineage>
</organism>
<evidence type="ECO:0000313" key="3">
    <source>
        <dbReference type="EMBL" id="EYF08891.1"/>
    </source>
</evidence>
<dbReference type="RefSeq" id="WP_052373942.1">
    <property type="nucleotide sequence ID" value="NZ_ASRX01000002.1"/>
</dbReference>
<comment type="caution">
    <text evidence="3">The sequence shown here is derived from an EMBL/GenBank/DDBJ whole genome shotgun (WGS) entry which is preliminary data.</text>
</comment>
<dbReference type="AlphaFoldDB" id="A0A017TJR0"/>
<proteinExistence type="predicted"/>
<name>A0A017TJR0_9BACT</name>
<feature type="transmembrane region" description="Helical" evidence="2">
    <location>
        <begin position="20"/>
        <end position="41"/>
    </location>
</feature>
<evidence type="ECO:0000256" key="1">
    <source>
        <dbReference type="SAM" id="MobiDB-lite"/>
    </source>
</evidence>
<evidence type="ECO:0000256" key="2">
    <source>
        <dbReference type="SAM" id="Phobius"/>
    </source>
</evidence>
<keyword evidence="4" id="KW-1185">Reference proteome</keyword>
<keyword evidence="2" id="KW-0812">Transmembrane</keyword>
<keyword evidence="2" id="KW-1133">Transmembrane helix</keyword>
<dbReference type="EMBL" id="ASRX01000002">
    <property type="protein sequence ID" value="EYF08891.1"/>
    <property type="molecule type" value="Genomic_DNA"/>
</dbReference>
<protein>
    <submittedName>
        <fullName evidence="3">Uncharacterized protein</fullName>
    </submittedName>
</protein>
<evidence type="ECO:0000313" key="4">
    <source>
        <dbReference type="Proteomes" id="UP000019678"/>
    </source>
</evidence>
<feature type="region of interest" description="Disordered" evidence="1">
    <location>
        <begin position="360"/>
        <end position="391"/>
    </location>
</feature>
<gene>
    <name evidence="3" type="ORF">CAP_2752</name>
</gene>
<accession>A0A017TJR0</accession>
<feature type="transmembrane region" description="Helical" evidence="2">
    <location>
        <begin position="220"/>
        <end position="240"/>
    </location>
</feature>
<sequence>MEPHVRQIVSVGHLSPGLSFLFVDVMATAGLLLVAAVALWLSRRQRRAAAQAEASFSPDAPLVPGDAVIMGTVERAHGATVAVRVEIAQDGTESENSGVWSHTWTEKSRTIQVEPFYLRHASGAGIRVEPGKDLLLVDTLDGLIRVDLTRRVRSAELLPGEKVFAVGELRRVHDPEAPPQGYRGGTQGYLLGPPRGRPMLLSSEPLGQRFAQRAAFHRRWARYAVVATLAFNAVFAPFHARRWLGTTTDARVTHLRTYVTQDDDGDDRHHFAVTTKTPDGALLVDEVARADFEKLKEGDVVQIRHVPSWRWASVIGPGVTALDDSLFAVPLLGIFALAYRLRTRASRSWYERDLVDEGQGRIAESTPLPGDGKDRKVRAIGKPAKGTGHGP</sequence>